<dbReference type="Proteomes" id="UP000022141">
    <property type="component" value="Unassembled WGS sequence"/>
</dbReference>
<dbReference type="AlphaFoldDB" id="A0A011PNP3"/>
<dbReference type="InterPro" id="IPR009937">
    <property type="entry name" value="Phage_holin_3_6"/>
</dbReference>
<protein>
    <submittedName>
        <fullName evidence="2">Membrane protein</fullName>
    </submittedName>
</protein>
<sequence length="139" mass="14937">MSDTGFSAGNGRSGLLTGARNSALALLGSGRTRLELLGNELKEEKLRAVRLLLLSQMLAFCLALGTILLVGLLVIVYWDQRVVILASGSVLFIAGSGLAYLALQRAMRRPDHLFAASLAQLEEDLRQLKRAAGDESRAD</sequence>
<dbReference type="STRING" id="1454004.AW11_01793"/>
<feature type="transmembrane region" description="Helical" evidence="1">
    <location>
        <begin position="51"/>
        <end position="78"/>
    </location>
</feature>
<accession>A0A011PNP3</accession>
<organism evidence="2 3">
    <name type="scientific">Accumulibacter regalis</name>
    <dbReference type="NCBI Taxonomy" id="522306"/>
    <lineage>
        <taxon>Bacteria</taxon>
        <taxon>Pseudomonadati</taxon>
        <taxon>Pseudomonadota</taxon>
        <taxon>Betaproteobacteria</taxon>
        <taxon>Candidatus Accumulibacter</taxon>
    </lineage>
</organism>
<gene>
    <name evidence="2" type="ORF">AW11_01793</name>
</gene>
<evidence type="ECO:0000313" key="2">
    <source>
        <dbReference type="EMBL" id="EXI89076.1"/>
    </source>
</evidence>
<dbReference type="PATRIC" id="fig|1454004.3.peg.1846"/>
<reference evidence="2" key="1">
    <citation type="submission" date="2014-02" db="EMBL/GenBank/DDBJ databases">
        <title>Expanding our view of genomic diversity in Candidatus Accumulibacter clades.</title>
        <authorList>
            <person name="Skennerton C.T."/>
            <person name="Barr J.J."/>
            <person name="Slater F.R."/>
            <person name="Bond P.L."/>
            <person name="Tyson G.W."/>
        </authorList>
    </citation>
    <scope>NUCLEOTIDE SEQUENCE [LARGE SCALE GENOMIC DNA]</scope>
</reference>
<name>A0A011PNP3_ACCRE</name>
<keyword evidence="3" id="KW-1185">Reference proteome</keyword>
<comment type="caution">
    <text evidence="2">The sequence shown here is derived from an EMBL/GenBank/DDBJ whole genome shotgun (WGS) entry which is preliminary data.</text>
</comment>
<feature type="transmembrane region" description="Helical" evidence="1">
    <location>
        <begin position="84"/>
        <end position="103"/>
    </location>
</feature>
<dbReference type="eggNOG" id="COG5393">
    <property type="taxonomic scope" value="Bacteria"/>
</dbReference>
<dbReference type="EMBL" id="JEMY01000020">
    <property type="protein sequence ID" value="EXI89076.1"/>
    <property type="molecule type" value="Genomic_DNA"/>
</dbReference>
<keyword evidence="1" id="KW-1133">Transmembrane helix</keyword>
<evidence type="ECO:0000313" key="3">
    <source>
        <dbReference type="Proteomes" id="UP000022141"/>
    </source>
</evidence>
<dbReference type="Pfam" id="PF07332">
    <property type="entry name" value="Phage_holin_3_6"/>
    <property type="match status" value="1"/>
</dbReference>
<evidence type="ECO:0000256" key="1">
    <source>
        <dbReference type="SAM" id="Phobius"/>
    </source>
</evidence>
<keyword evidence="1" id="KW-0812">Transmembrane</keyword>
<proteinExistence type="predicted"/>
<keyword evidence="1" id="KW-0472">Membrane</keyword>